<evidence type="ECO:0000256" key="1">
    <source>
        <dbReference type="ARBA" id="ARBA00005187"/>
    </source>
</evidence>
<evidence type="ECO:0000256" key="3">
    <source>
        <dbReference type="ARBA" id="ARBA00012737"/>
    </source>
</evidence>
<dbReference type="InterPro" id="IPR033738">
    <property type="entry name" value="AsnB_N"/>
</dbReference>
<dbReference type="OrthoDB" id="9763290at2"/>
<dbReference type="InterPro" id="IPR001962">
    <property type="entry name" value="Asn_synthase"/>
</dbReference>
<dbReference type="SUPFAM" id="SSF52402">
    <property type="entry name" value="Adenine nucleotide alpha hydrolases-like"/>
    <property type="match status" value="1"/>
</dbReference>
<evidence type="ECO:0000256" key="2">
    <source>
        <dbReference type="ARBA" id="ARBA00005752"/>
    </source>
</evidence>
<feature type="domain" description="Glutamine amidotransferase type-2" evidence="11">
    <location>
        <begin position="2"/>
        <end position="213"/>
    </location>
</feature>
<dbReference type="GO" id="GO:0004066">
    <property type="term" value="F:asparagine synthase (glutamine-hydrolyzing) activity"/>
    <property type="evidence" value="ECO:0007669"/>
    <property type="project" value="UniProtKB-EC"/>
</dbReference>
<feature type="binding site" evidence="9">
    <location>
        <position position="101"/>
    </location>
    <ligand>
        <name>L-glutamine</name>
        <dbReference type="ChEBI" id="CHEBI:58359"/>
    </ligand>
</feature>
<sequence length="624" mass="71642">MCGITGILAFNEIGRINLANLEKATHTLAHRGPDNQGIYSTQSVGLGHQRLSIIDTSSNGNQPFQILDGRYVITFNGEIFNYQKLRKELLSKGIQFKSDSDTEVLLHLFAQEGKDCFNKLNGFFAFAIYDSLENSLFIARDRLGIKPLLYFYDDSKFLFGSEMNAMLSYDIEKEIDQEALNYYLQLNYTPSPLTMLRGVKKLEPGHYMTVQNGQISKHQYYDVPNDNLQTSPLNYHSAKTQLQNLLEKSVERRMIADVPLGCFLSGGIDSSVITSVASGQTQSLKTFSIGFEENHFFDETHYAELVAQKFKTDHTTFKLTNEEITNHLSSIIDHIDEPFADSSAIPVYLLSKKTREHVTVALSGDGADEIFSGYNKHSAWWKMENNWKFKTLISLINPVAHFLPKSRSGALSNAARQVERFANAMKMNATDRYWFLASFTSQTQVNQLLKHPLNNYSQRNSWMEPMTDVKSINDLLRLDTKFVLPNDMLKKVDLMSMANSLEVRVPFLDHELVDFVFSLPESMKLNGSIRKKILQDTYRSILPVELYNRPKKGFEIPLLDWLKTSLSGELNEHLFDKEKIISQGLFNWSEIERLKKQLFSRNPEDTHARVWGLYVFQKWHSKYL</sequence>
<dbReference type="SUPFAM" id="SSF56235">
    <property type="entry name" value="N-terminal nucleophile aminohydrolases (Ntn hydrolases)"/>
    <property type="match status" value="1"/>
</dbReference>
<evidence type="ECO:0000313" key="13">
    <source>
        <dbReference type="Proteomes" id="UP000192472"/>
    </source>
</evidence>
<evidence type="ECO:0000256" key="9">
    <source>
        <dbReference type="PIRSR" id="PIRSR001589-2"/>
    </source>
</evidence>
<dbReference type="CDD" id="cd01991">
    <property type="entry name" value="Asn_synthase_B_C"/>
    <property type="match status" value="1"/>
</dbReference>
<accession>A0A1W2GDI9</accession>
<keyword evidence="4 9" id="KW-0547">Nucleotide-binding</keyword>
<organism evidence="12 13">
    <name type="scientific">Reichenbachiella faecimaris</name>
    <dbReference type="NCBI Taxonomy" id="692418"/>
    <lineage>
        <taxon>Bacteria</taxon>
        <taxon>Pseudomonadati</taxon>
        <taxon>Bacteroidota</taxon>
        <taxon>Cytophagia</taxon>
        <taxon>Cytophagales</taxon>
        <taxon>Reichenbachiellaceae</taxon>
        <taxon>Reichenbachiella</taxon>
    </lineage>
</organism>
<evidence type="ECO:0000256" key="4">
    <source>
        <dbReference type="ARBA" id="ARBA00022741"/>
    </source>
</evidence>
<dbReference type="InterPro" id="IPR006426">
    <property type="entry name" value="Asn_synth_AEB"/>
</dbReference>
<dbReference type="Proteomes" id="UP000192472">
    <property type="component" value="Unassembled WGS sequence"/>
</dbReference>
<evidence type="ECO:0000256" key="6">
    <source>
        <dbReference type="ARBA" id="ARBA00022962"/>
    </source>
</evidence>
<evidence type="ECO:0000256" key="7">
    <source>
        <dbReference type="ARBA" id="ARBA00048741"/>
    </source>
</evidence>
<dbReference type="InterPro" id="IPR051786">
    <property type="entry name" value="ASN_synthetase/amidase"/>
</dbReference>
<protein>
    <recommendedName>
        <fullName evidence="3">asparagine synthase (glutamine-hydrolyzing)</fullName>
        <ecNumber evidence="3">6.3.5.4</ecNumber>
    </recommendedName>
</protein>
<reference evidence="12 13" key="1">
    <citation type="submission" date="2017-04" db="EMBL/GenBank/DDBJ databases">
        <authorList>
            <person name="Afonso C.L."/>
            <person name="Miller P.J."/>
            <person name="Scott M.A."/>
            <person name="Spackman E."/>
            <person name="Goraichik I."/>
            <person name="Dimitrov K.M."/>
            <person name="Suarez D.L."/>
            <person name="Swayne D.E."/>
        </authorList>
    </citation>
    <scope>NUCLEOTIDE SEQUENCE [LARGE SCALE GENOMIC DNA]</scope>
    <source>
        <strain evidence="12 13">DSM 26133</strain>
    </source>
</reference>
<feature type="site" description="Important for beta-aspartyl-AMP intermediate formation" evidence="10">
    <location>
        <position position="365"/>
    </location>
</feature>
<dbReference type="Pfam" id="PF13522">
    <property type="entry name" value="GATase_6"/>
    <property type="match status" value="1"/>
</dbReference>
<dbReference type="Gene3D" id="3.60.20.10">
    <property type="entry name" value="Glutamine Phosphoribosylpyrophosphate, subunit 1, domain 1"/>
    <property type="match status" value="1"/>
</dbReference>
<dbReference type="STRING" id="692418.SAMN04488029_1979"/>
<keyword evidence="13" id="KW-1185">Reference proteome</keyword>
<dbReference type="PANTHER" id="PTHR43284">
    <property type="entry name" value="ASPARAGINE SYNTHETASE (GLUTAMINE-HYDROLYZING)"/>
    <property type="match status" value="1"/>
</dbReference>
<keyword evidence="5 9" id="KW-0067">ATP-binding</keyword>
<dbReference type="EMBL" id="FWYF01000002">
    <property type="protein sequence ID" value="SMD34388.1"/>
    <property type="molecule type" value="Genomic_DNA"/>
</dbReference>
<evidence type="ECO:0000256" key="5">
    <source>
        <dbReference type="ARBA" id="ARBA00022840"/>
    </source>
</evidence>
<feature type="binding site" evidence="9">
    <location>
        <position position="289"/>
    </location>
    <ligand>
        <name>ATP</name>
        <dbReference type="ChEBI" id="CHEBI:30616"/>
    </ligand>
</feature>
<feature type="binding site" evidence="9">
    <location>
        <begin position="363"/>
        <end position="364"/>
    </location>
    <ligand>
        <name>ATP</name>
        <dbReference type="ChEBI" id="CHEBI:30616"/>
    </ligand>
</feature>
<dbReference type="GO" id="GO:0006529">
    <property type="term" value="P:asparagine biosynthetic process"/>
    <property type="evidence" value="ECO:0007669"/>
    <property type="project" value="UniProtKB-KW"/>
</dbReference>
<evidence type="ECO:0000256" key="8">
    <source>
        <dbReference type="PIRSR" id="PIRSR001589-1"/>
    </source>
</evidence>
<dbReference type="InterPro" id="IPR029055">
    <property type="entry name" value="Ntn_hydrolases_N"/>
</dbReference>
<dbReference type="EC" id="6.3.5.4" evidence="3"/>
<dbReference type="GO" id="GO:0005829">
    <property type="term" value="C:cytosol"/>
    <property type="evidence" value="ECO:0007669"/>
    <property type="project" value="TreeGrafter"/>
</dbReference>
<evidence type="ECO:0000313" key="12">
    <source>
        <dbReference type="EMBL" id="SMD34388.1"/>
    </source>
</evidence>
<feature type="active site" description="For GATase activity" evidence="8">
    <location>
        <position position="2"/>
    </location>
</feature>
<comment type="catalytic activity">
    <reaction evidence="7">
        <text>L-aspartate + L-glutamine + ATP + H2O = L-asparagine + L-glutamate + AMP + diphosphate + H(+)</text>
        <dbReference type="Rhea" id="RHEA:12228"/>
        <dbReference type="ChEBI" id="CHEBI:15377"/>
        <dbReference type="ChEBI" id="CHEBI:15378"/>
        <dbReference type="ChEBI" id="CHEBI:29985"/>
        <dbReference type="ChEBI" id="CHEBI:29991"/>
        <dbReference type="ChEBI" id="CHEBI:30616"/>
        <dbReference type="ChEBI" id="CHEBI:33019"/>
        <dbReference type="ChEBI" id="CHEBI:58048"/>
        <dbReference type="ChEBI" id="CHEBI:58359"/>
        <dbReference type="ChEBI" id="CHEBI:456215"/>
        <dbReference type="EC" id="6.3.5.4"/>
    </reaction>
</comment>
<keyword evidence="8" id="KW-0028">Amino-acid biosynthesis</keyword>
<dbReference type="Pfam" id="PF00733">
    <property type="entry name" value="Asn_synthase"/>
    <property type="match status" value="1"/>
</dbReference>
<keyword evidence="8" id="KW-0061">Asparagine biosynthesis</keyword>
<dbReference type="PIRSF" id="PIRSF001589">
    <property type="entry name" value="Asn_synthetase_glu-h"/>
    <property type="match status" value="1"/>
</dbReference>
<evidence type="ECO:0000259" key="11">
    <source>
        <dbReference type="PROSITE" id="PS51278"/>
    </source>
</evidence>
<gene>
    <name evidence="12" type="ORF">SAMN04488029_1979</name>
</gene>
<comment type="pathway">
    <text evidence="1">Amino-acid biosynthesis; L-asparagine biosynthesis; L-asparagine from L-aspartate (L-Gln route): step 1/1.</text>
</comment>
<dbReference type="PANTHER" id="PTHR43284:SF1">
    <property type="entry name" value="ASPARAGINE SYNTHETASE"/>
    <property type="match status" value="1"/>
</dbReference>
<dbReference type="GO" id="GO:0005524">
    <property type="term" value="F:ATP binding"/>
    <property type="evidence" value="ECO:0007669"/>
    <property type="project" value="UniProtKB-KW"/>
</dbReference>
<keyword evidence="6 8" id="KW-0315">Glutamine amidotransferase</keyword>
<name>A0A1W2GDI9_REIFA</name>
<comment type="similarity">
    <text evidence="2">Belongs to the asparagine synthetase family.</text>
</comment>
<dbReference type="InterPro" id="IPR014729">
    <property type="entry name" value="Rossmann-like_a/b/a_fold"/>
</dbReference>
<dbReference type="NCBIfam" id="TIGR01536">
    <property type="entry name" value="asn_synth_AEB"/>
    <property type="match status" value="1"/>
</dbReference>
<dbReference type="Gene3D" id="3.40.50.620">
    <property type="entry name" value="HUPs"/>
    <property type="match status" value="1"/>
</dbReference>
<dbReference type="RefSeq" id="WP_084372661.1">
    <property type="nucleotide sequence ID" value="NZ_FWYF01000002.1"/>
</dbReference>
<evidence type="ECO:0000256" key="10">
    <source>
        <dbReference type="PIRSR" id="PIRSR001589-3"/>
    </source>
</evidence>
<dbReference type="InterPro" id="IPR017932">
    <property type="entry name" value="GATase_2_dom"/>
</dbReference>
<dbReference type="AlphaFoldDB" id="A0A1W2GDI9"/>
<proteinExistence type="inferred from homology"/>
<dbReference type="PROSITE" id="PS51278">
    <property type="entry name" value="GATASE_TYPE_2"/>
    <property type="match status" value="1"/>
</dbReference>
<dbReference type="CDD" id="cd00712">
    <property type="entry name" value="AsnB"/>
    <property type="match status" value="1"/>
</dbReference>